<reference evidence="15 16" key="1">
    <citation type="submission" date="2022-09" db="EMBL/GenBank/DDBJ databases">
        <authorList>
            <person name="Palmer J.M."/>
        </authorList>
    </citation>
    <scope>NUCLEOTIDE SEQUENCE [LARGE SCALE GENOMIC DNA]</scope>
    <source>
        <strain evidence="15 16">DSM 7382</strain>
    </source>
</reference>
<keyword evidence="7" id="KW-0963">Cytoplasm</keyword>
<keyword evidence="11" id="KW-0137">Centromere</keyword>
<dbReference type="GO" id="GO:0008608">
    <property type="term" value="P:attachment of spindle microtubules to kinetochore"/>
    <property type="evidence" value="ECO:0007669"/>
    <property type="project" value="InterPro"/>
</dbReference>
<dbReference type="InterPro" id="IPR013251">
    <property type="entry name" value="DASH_Spc19"/>
</dbReference>
<evidence type="ECO:0000313" key="16">
    <source>
        <dbReference type="Proteomes" id="UP001385951"/>
    </source>
</evidence>
<dbReference type="PANTHER" id="PTHR28262:SF1">
    <property type="entry name" value="DASH COMPLEX SUBUNIT SPC19"/>
    <property type="match status" value="1"/>
</dbReference>
<evidence type="ECO:0000256" key="1">
    <source>
        <dbReference type="ARBA" id="ARBA00004123"/>
    </source>
</evidence>
<evidence type="ECO:0000256" key="3">
    <source>
        <dbReference type="ARBA" id="ARBA00004629"/>
    </source>
</evidence>
<accession>A0AAW0GYQ6</accession>
<evidence type="ECO:0000256" key="2">
    <source>
        <dbReference type="ARBA" id="ARBA00004186"/>
    </source>
</evidence>
<evidence type="ECO:0000256" key="14">
    <source>
        <dbReference type="SAM" id="MobiDB-lite"/>
    </source>
</evidence>
<evidence type="ECO:0000256" key="10">
    <source>
        <dbReference type="ARBA" id="ARBA00023242"/>
    </source>
</evidence>
<evidence type="ECO:0000313" key="15">
    <source>
        <dbReference type="EMBL" id="KAK7696243.1"/>
    </source>
</evidence>
<comment type="subcellular location">
    <subcellularLocation>
        <location evidence="3">Chromosome</location>
        <location evidence="3">Centromere</location>
        <location evidence="3">Kinetochore</location>
    </subcellularLocation>
    <subcellularLocation>
        <location evidence="2">Cytoplasm</location>
        <location evidence="2">Cytoskeleton</location>
        <location evidence="2">Spindle</location>
    </subcellularLocation>
    <subcellularLocation>
        <location evidence="1">Nucleus</location>
    </subcellularLocation>
</comment>
<evidence type="ECO:0000256" key="9">
    <source>
        <dbReference type="ARBA" id="ARBA00023212"/>
    </source>
</evidence>
<dbReference type="Proteomes" id="UP001385951">
    <property type="component" value="Unassembled WGS sequence"/>
</dbReference>
<feature type="region of interest" description="Disordered" evidence="14">
    <location>
        <begin position="130"/>
        <end position="149"/>
    </location>
</feature>
<evidence type="ECO:0000256" key="13">
    <source>
        <dbReference type="SAM" id="Coils"/>
    </source>
</evidence>
<sequence length="189" mass="21974">MQRSDRLSRQSLHPRYAPRESVFAGHPDHYRGDNYAVCSPFLRDCVQAMEDCCDEAYETQEIVRLGTYDLPRMSRVLESERVFLLIDEGTIRKYKADLTEEIEPQINELLSRAEKGLRLLMKQESMLRTRVEGSQQDSAPARGKVNTKGMSKIDARRVQMLVRQREALEKELEALQLDVEELELAQMRK</sequence>
<dbReference type="EMBL" id="JASBNA010000001">
    <property type="protein sequence ID" value="KAK7696243.1"/>
    <property type="molecule type" value="Genomic_DNA"/>
</dbReference>
<keyword evidence="8" id="KW-0995">Kinetochore</keyword>
<keyword evidence="13" id="KW-0175">Coiled coil</keyword>
<dbReference type="GO" id="GO:0005876">
    <property type="term" value="C:spindle microtubule"/>
    <property type="evidence" value="ECO:0007669"/>
    <property type="project" value="InterPro"/>
</dbReference>
<comment type="caution">
    <text evidence="15">The sequence shown here is derived from an EMBL/GenBank/DDBJ whole genome shotgun (WGS) entry which is preliminary data.</text>
</comment>
<feature type="coiled-coil region" evidence="13">
    <location>
        <begin position="158"/>
        <end position="185"/>
    </location>
</feature>
<organism evidence="15 16">
    <name type="scientific">Cerrena zonata</name>
    <dbReference type="NCBI Taxonomy" id="2478898"/>
    <lineage>
        <taxon>Eukaryota</taxon>
        <taxon>Fungi</taxon>
        <taxon>Dikarya</taxon>
        <taxon>Basidiomycota</taxon>
        <taxon>Agaricomycotina</taxon>
        <taxon>Agaricomycetes</taxon>
        <taxon>Polyporales</taxon>
        <taxon>Cerrenaceae</taxon>
        <taxon>Cerrena</taxon>
    </lineage>
</organism>
<evidence type="ECO:0000256" key="6">
    <source>
        <dbReference type="ARBA" id="ARBA00022454"/>
    </source>
</evidence>
<gene>
    <name evidence="15" type="ORF">QCA50_000896</name>
</gene>
<evidence type="ECO:0000256" key="7">
    <source>
        <dbReference type="ARBA" id="ARBA00022490"/>
    </source>
</evidence>
<dbReference type="GO" id="GO:0042729">
    <property type="term" value="C:DASH complex"/>
    <property type="evidence" value="ECO:0007669"/>
    <property type="project" value="InterPro"/>
</dbReference>
<proteinExistence type="inferred from homology"/>
<comment type="similarity">
    <text evidence="4">Belongs to the DASH complex SPC19 family.</text>
</comment>
<keyword evidence="16" id="KW-1185">Reference proteome</keyword>
<protein>
    <recommendedName>
        <fullName evidence="5">DASH complex subunit SPC19</fullName>
    </recommendedName>
    <alternativeName>
        <fullName evidence="12">Outer kinetochore protein SPC19</fullName>
    </alternativeName>
</protein>
<keyword evidence="9" id="KW-0206">Cytoskeleton</keyword>
<keyword evidence="10" id="KW-0539">Nucleus</keyword>
<dbReference type="PANTHER" id="PTHR28262">
    <property type="entry name" value="DASH COMPLEX SUBUNIT SPC19"/>
    <property type="match status" value="1"/>
</dbReference>
<keyword evidence="6" id="KW-0158">Chromosome</keyword>
<name>A0AAW0GYQ6_9APHY</name>
<dbReference type="AlphaFoldDB" id="A0AAW0GYQ6"/>
<evidence type="ECO:0000256" key="4">
    <source>
        <dbReference type="ARBA" id="ARBA00008952"/>
    </source>
</evidence>
<evidence type="ECO:0000256" key="12">
    <source>
        <dbReference type="ARBA" id="ARBA00032583"/>
    </source>
</evidence>
<dbReference type="Pfam" id="PF08287">
    <property type="entry name" value="DASH_Spc19"/>
    <property type="match status" value="1"/>
</dbReference>
<evidence type="ECO:0000256" key="5">
    <source>
        <dbReference type="ARBA" id="ARBA00016329"/>
    </source>
</evidence>
<evidence type="ECO:0000256" key="11">
    <source>
        <dbReference type="ARBA" id="ARBA00023328"/>
    </source>
</evidence>
<evidence type="ECO:0000256" key="8">
    <source>
        <dbReference type="ARBA" id="ARBA00022838"/>
    </source>
</evidence>